<feature type="compositionally biased region" description="Polar residues" evidence="1">
    <location>
        <begin position="26"/>
        <end position="37"/>
    </location>
</feature>
<gene>
    <name evidence="2" type="ORF">AVDCRST_MAG47-2824</name>
</gene>
<accession>A0A6J4NKT4</accession>
<dbReference type="AlphaFoldDB" id="A0A6J4NKT4"/>
<protein>
    <submittedName>
        <fullName evidence="2">Uncharacterized protein</fullName>
    </submittedName>
</protein>
<organism evidence="2">
    <name type="scientific">uncultured Nocardioidaceae bacterium</name>
    <dbReference type="NCBI Taxonomy" id="253824"/>
    <lineage>
        <taxon>Bacteria</taxon>
        <taxon>Bacillati</taxon>
        <taxon>Actinomycetota</taxon>
        <taxon>Actinomycetes</taxon>
        <taxon>Propionibacteriales</taxon>
        <taxon>Nocardioidaceae</taxon>
        <taxon>environmental samples</taxon>
    </lineage>
</organism>
<evidence type="ECO:0000313" key="2">
    <source>
        <dbReference type="EMBL" id="CAA9390933.1"/>
    </source>
</evidence>
<name>A0A6J4NKT4_9ACTN</name>
<reference evidence="2" key="1">
    <citation type="submission" date="2020-02" db="EMBL/GenBank/DDBJ databases">
        <authorList>
            <person name="Meier V. D."/>
        </authorList>
    </citation>
    <scope>NUCLEOTIDE SEQUENCE</scope>
    <source>
        <strain evidence="2">AVDCRST_MAG47</strain>
    </source>
</reference>
<dbReference type="EMBL" id="CADCUK010000182">
    <property type="protein sequence ID" value="CAA9390933.1"/>
    <property type="molecule type" value="Genomic_DNA"/>
</dbReference>
<feature type="region of interest" description="Disordered" evidence="1">
    <location>
        <begin position="1"/>
        <end position="37"/>
    </location>
</feature>
<feature type="non-terminal residue" evidence="2">
    <location>
        <position position="1"/>
    </location>
</feature>
<feature type="compositionally biased region" description="Basic residues" evidence="1">
    <location>
        <begin position="1"/>
        <end position="15"/>
    </location>
</feature>
<sequence>VPRASRWSRSRHRSPPRTSPVPLQVATATQRRSPSPS</sequence>
<feature type="non-terminal residue" evidence="2">
    <location>
        <position position="37"/>
    </location>
</feature>
<evidence type="ECO:0000256" key="1">
    <source>
        <dbReference type="SAM" id="MobiDB-lite"/>
    </source>
</evidence>
<proteinExistence type="predicted"/>